<accession>A0A4Y6V295</accession>
<dbReference type="SUPFAM" id="SSF53335">
    <property type="entry name" value="S-adenosyl-L-methionine-dependent methyltransferases"/>
    <property type="match status" value="1"/>
</dbReference>
<reference evidence="2 3" key="1">
    <citation type="submission" date="2019-06" db="EMBL/GenBank/DDBJ databases">
        <title>Saccharibacillus brassicae sp. nov., an endophytic bacterium isolated from Chinese cabbage seeds (Brassica pekinensis).</title>
        <authorList>
            <person name="Jiang L."/>
            <person name="Lee J."/>
            <person name="Kim S.W."/>
        </authorList>
    </citation>
    <scope>NUCLEOTIDE SEQUENCE [LARGE SCALE GENOMIC DNA]</scope>
    <source>
        <strain evidence="3">KCTC 43072 / ATSA2</strain>
    </source>
</reference>
<dbReference type="Gene3D" id="3.40.50.150">
    <property type="entry name" value="Vaccinia Virus protein VP39"/>
    <property type="match status" value="1"/>
</dbReference>
<dbReference type="InterPro" id="IPR000241">
    <property type="entry name" value="RlmKL-like_Mtase"/>
</dbReference>
<dbReference type="Pfam" id="PF01170">
    <property type="entry name" value="UPF0020"/>
    <property type="match status" value="1"/>
</dbReference>
<evidence type="ECO:0000313" key="2">
    <source>
        <dbReference type="EMBL" id="QDH22375.1"/>
    </source>
</evidence>
<protein>
    <submittedName>
        <fullName evidence="2">RNA methyltransferase</fullName>
    </submittedName>
</protein>
<keyword evidence="2" id="KW-0808">Transferase</keyword>
<sequence>MENDHEQKYMYDFACHEDESSLCRMELRLLLGSIPRERFVRSDRNVDPSRSPFVRGKLEIAFSAAKLEQLAQAASAIALNGETFKLRYIEAEGKADYVQRRAIERSVGAGFAGQADMKRPQRLYGVAWADGLWHLGRYTESEAVWLKHNAKPRQYSTALGTRTARAVANIAVPVPDGVRAVDPCCGIGTVLVEAASMGIAIDGFDLNPLAAIGARENLAHFGLPGRVDVADMRTLEGRYDALVLDLPYNLCSVLTAGERMDMLRSARRLADRCVVVATQEIGAEIEAAGFEVADRCTVRKGKFARHIWLAR</sequence>
<feature type="domain" description="Ribosomal RNA large subunit methyltransferase K/L-like methyltransferase" evidence="1">
    <location>
        <begin position="151"/>
        <end position="249"/>
    </location>
</feature>
<dbReference type="RefSeq" id="WP_141448917.1">
    <property type="nucleotide sequence ID" value="NZ_CP041217.1"/>
</dbReference>
<dbReference type="OrthoDB" id="9791556at2"/>
<organism evidence="2 3">
    <name type="scientific">Saccharibacillus brassicae</name>
    <dbReference type="NCBI Taxonomy" id="2583377"/>
    <lineage>
        <taxon>Bacteria</taxon>
        <taxon>Bacillati</taxon>
        <taxon>Bacillota</taxon>
        <taxon>Bacilli</taxon>
        <taxon>Bacillales</taxon>
        <taxon>Paenibacillaceae</taxon>
        <taxon>Saccharibacillus</taxon>
    </lineage>
</organism>
<dbReference type="GO" id="GO:0016423">
    <property type="term" value="F:tRNA (guanine) methyltransferase activity"/>
    <property type="evidence" value="ECO:0007669"/>
    <property type="project" value="TreeGrafter"/>
</dbReference>
<evidence type="ECO:0000259" key="1">
    <source>
        <dbReference type="Pfam" id="PF01170"/>
    </source>
</evidence>
<proteinExistence type="predicted"/>
<dbReference type="AlphaFoldDB" id="A0A4Y6V295"/>
<dbReference type="InterPro" id="IPR029063">
    <property type="entry name" value="SAM-dependent_MTases_sf"/>
</dbReference>
<dbReference type="EMBL" id="CP041217">
    <property type="protein sequence ID" value="QDH22375.1"/>
    <property type="molecule type" value="Genomic_DNA"/>
</dbReference>
<name>A0A4Y6V295_SACBS</name>
<keyword evidence="2" id="KW-0489">Methyltransferase</keyword>
<keyword evidence="3" id="KW-1185">Reference proteome</keyword>
<dbReference type="GO" id="GO:0030488">
    <property type="term" value="P:tRNA methylation"/>
    <property type="evidence" value="ECO:0007669"/>
    <property type="project" value="TreeGrafter"/>
</dbReference>
<dbReference type="PANTHER" id="PTHR14911">
    <property type="entry name" value="THUMP DOMAIN-CONTAINING"/>
    <property type="match status" value="1"/>
</dbReference>
<dbReference type="KEGG" id="saca:FFV09_16895"/>
<dbReference type="PANTHER" id="PTHR14911:SF13">
    <property type="entry name" value="TRNA (GUANINE(6)-N2)-METHYLTRANSFERASE THUMP3"/>
    <property type="match status" value="1"/>
</dbReference>
<gene>
    <name evidence="2" type="ORF">FFV09_16895</name>
</gene>
<dbReference type="Proteomes" id="UP000316968">
    <property type="component" value="Chromosome"/>
</dbReference>
<evidence type="ECO:0000313" key="3">
    <source>
        <dbReference type="Proteomes" id="UP000316968"/>
    </source>
</evidence>
<dbReference type="CDD" id="cd02440">
    <property type="entry name" value="AdoMet_MTases"/>
    <property type="match status" value="1"/>
</dbReference>